<comment type="caution">
    <text evidence="1">The sequence shown here is derived from an EMBL/GenBank/DDBJ whole genome shotgun (WGS) entry which is preliminary data.</text>
</comment>
<sequence>MLLKTAPAFGLLNTQVDNRIPFGSSQLKGGNGLVAVCAAKYSDDCEASINEQINRQMWTAVVVGARVRPNDEMEKMSKERNMLFEKYSKEVEVLKEEVKDMLVVNDAGGGKSASEKMVLIDALERLGVSYLFEKEIEENLEAMFKNFEDNSHVFHDDLFMVSLHFRVFRQHGYNLSSSIFKKFTNGNGVFKETICNDMMGMLSLYEATYLKVHGEDILDEAFHFTKVGLESLKPHLSPRLGEHVAHALYQPLHRDIPRLQARYYISFYENDPSRNEKVLRLAKIDFNRLQMLHKQELSHLIRWWKDLDIRPHIPYARDRIVECFLSGVSNYFEPQYAFPRSIHSKSMILISAFDDTYDAYGTYEELKLFTNAVQRWDDMDAIDRLPTYMKGFYAAVQKFFGQLHEEMSKQDQTYAVRYLEEAGFSLMGQQQTQNTCNPHPHPRNNHHSQATRNQVATLLSPDEQPQPPIDHEKSHQTLFLLQAQPIQSTSHKMAE</sequence>
<dbReference type="Proteomes" id="UP000828048">
    <property type="component" value="Chromosome 5"/>
</dbReference>
<name>A0ACB7Y4C8_9ERIC</name>
<evidence type="ECO:0000313" key="2">
    <source>
        <dbReference type="Proteomes" id="UP000828048"/>
    </source>
</evidence>
<gene>
    <name evidence="1" type="ORF">Vadar_030260</name>
</gene>
<evidence type="ECO:0000313" key="1">
    <source>
        <dbReference type="EMBL" id="KAH7847785.1"/>
    </source>
</evidence>
<accession>A0ACB7Y4C8</accession>
<keyword evidence="2" id="KW-1185">Reference proteome</keyword>
<organism evidence="1 2">
    <name type="scientific">Vaccinium darrowii</name>
    <dbReference type="NCBI Taxonomy" id="229202"/>
    <lineage>
        <taxon>Eukaryota</taxon>
        <taxon>Viridiplantae</taxon>
        <taxon>Streptophyta</taxon>
        <taxon>Embryophyta</taxon>
        <taxon>Tracheophyta</taxon>
        <taxon>Spermatophyta</taxon>
        <taxon>Magnoliopsida</taxon>
        <taxon>eudicotyledons</taxon>
        <taxon>Gunneridae</taxon>
        <taxon>Pentapetalae</taxon>
        <taxon>asterids</taxon>
        <taxon>Ericales</taxon>
        <taxon>Ericaceae</taxon>
        <taxon>Vaccinioideae</taxon>
        <taxon>Vaccinieae</taxon>
        <taxon>Vaccinium</taxon>
    </lineage>
</organism>
<proteinExistence type="predicted"/>
<dbReference type="EMBL" id="CM037155">
    <property type="protein sequence ID" value="KAH7847785.1"/>
    <property type="molecule type" value="Genomic_DNA"/>
</dbReference>
<protein>
    <submittedName>
        <fullName evidence="1">Uncharacterized protein</fullName>
    </submittedName>
</protein>
<reference evidence="1 2" key="1">
    <citation type="journal article" date="2021" name="Hortic Res">
        <title>High-quality reference genome and annotation aids understanding of berry development for evergreen blueberry (Vaccinium darrowii).</title>
        <authorList>
            <person name="Yu J."/>
            <person name="Hulse-Kemp A.M."/>
            <person name="Babiker E."/>
            <person name="Staton M."/>
        </authorList>
    </citation>
    <scope>NUCLEOTIDE SEQUENCE [LARGE SCALE GENOMIC DNA]</scope>
    <source>
        <strain evidence="2">cv. NJ 8807/NJ 8810</strain>
        <tissue evidence="1">Young leaf</tissue>
    </source>
</reference>